<sequence>MSLLQPTGPSFTDSEEKSPSALVGAPAFMIGDAASPAPPKHAGLTAHEDARALVRLIQCSECSRPLRAPVTLPCGHSICRQCLPESYVRENVSYPATLNRQQGVRCPLLECGTEHPLEECNIDVTLTKVMDSVTNEIARQCLDVEETPTLLEEILPPIDEMLMEDEKEPEPARSAVLHGGRLLATFTFAGSGELRYGADVSYKSLSRNGDDYRELDNSVLDRLRDATHKELDCHVCYNMMLDPVTTSCGHTFCRICLARVLDHSSHCPVCRRTLPIPPSLNRQPSNARLVALLNGLCPELVAARAEAVALEERGTVGELDCPLFVCTLSFPAMPTFLHIFEPRYRLMIRRALEGNGQFGMLVYNRTQTPQGDLGVSRFMEYGTMLQILNVQMLPDGRSLIETRGVSRFKVKAYGQVDGYTVGRVERVEDVSLAEEERLESEEIGAADVGPLFGTPPPSPQAPDTLEAHMLRVDRLSTRQLLMIGVTFVEKMRAHSAPWLSRGILDAFGGPPDDPALFPYWFASILPIAEEEKYLLLKTTSVRQRLKIVVGWIRRIEGQRWWVFPLYFAGTVFMAPIFLGIRLTDLFLEYMLMSALWLIGIMGARV</sequence>
<proteinExistence type="predicted"/>
<organism evidence="1 2">
    <name type="scientific">Coniosporium tulheliwenetii</name>
    <dbReference type="NCBI Taxonomy" id="3383036"/>
    <lineage>
        <taxon>Eukaryota</taxon>
        <taxon>Fungi</taxon>
        <taxon>Dikarya</taxon>
        <taxon>Ascomycota</taxon>
        <taxon>Pezizomycotina</taxon>
        <taxon>Dothideomycetes</taxon>
        <taxon>Dothideomycetes incertae sedis</taxon>
        <taxon>Coniosporium</taxon>
    </lineage>
</organism>
<accession>A0ACC2ZQ65</accession>
<protein>
    <submittedName>
        <fullName evidence="1">Uncharacterized protein</fullName>
    </submittedName>
</protein>
<dbReference type="EMBL" id="JAPDRP010000001">
    <property type="protein sequence ID" value="KAJ9649702.1"/>
    <property type="molecule type" value="Genomic_DNA"/>
</dbReference>
<name>A0ACC2ZQ65_9PEZI</name>
<reference evidence="1" key="1">
    <citation type="submission" date="2022-10" db="EMBL/GenBank/DDBJ databases">
        <title>Culturing micro-colonial fungi from biological soil crusts in the Mojave desert and describing Neophaeococcomyces mojavensis, and introducing the new genera and species Taxawa tesnikishii.</title>
        <authorList>
            <person name="Kurbessoian T."/>
            <person name="Stajich J.E."/>
        </authorList>
    </citation>
    <scope>NUCLEOTIDE SEQUENCE</scope>
    <source>
        <strain evidence="1">JES_115</strain>
    </source>
</reference>
<keyword evidence="2" id="KW-1185">Reference proteome</keyword>
<evidence type="ECO:0000313" key="1">
    <source>
        <dbReference type="EMBL" id="KAJ9649702.1"/>
    </source>
</evidence>
<dbReference type="Proteomes" id="UP001172680">
    <property type="component" value="Unassembled WGS sequence"/>
</dbReference>
<gene>
    <name evidence="1" type="ORF">H2199_000481</name>
</gene>
<comment type="caution">
    <text evidence="1">The sequence shown here is derived from an EMBL/GenBank/DDBJ whole genome shotgun (WGS) entry which is preliminary data.</text>
</comment>
<evidence type="ECO:0000313" key="2">
    <source>
        <dbReference type="Proteomes" id="UP001172680"/>
    </source>
</evidence>